<gene>
    <name evidence="12 17" type="primary">serS</name>
    <name evidence="17" type="ORF">FEZ08_00785</name>
</gene>
<feature type="binding site" evidence="12 13">
    <location>
        <position position="285"/>
    </location>
    <ligand>
        <name>L-serine</name>
        <dbReference type="ChEBI" id="CHEBI:33384"/>
    </ligand>
</feature>
<dbReference type="GO" id="GO:0006434">
    <property type="term" value="P:seryl-tRNA aminoacylation"/>
    <property type="evidence" value="ECO:0007669"/>
    <property type="project" value="UniProtKB-UniRule"/>
</dbReference>
<comment type="pathway">
    <text evidence="2 12">Aminoacyl-tRNA biosynthesis; selenocysteinyl-tRNA(Sec) biosynthesis; L-seryl-tRNA(Sec) from L-serine and tRNA(Sec): step 1/1.</text>
</comment>
<feature type="binding site" evidence="12">
    <location>
        <begin position="231"/>
        <end position="233"/>
    </location>
    <ligand>
        <name>L-serine</name>
        <dbReference type="ChEBI" id="CHEBI:33384"/>
    </ligand>
</feature>
<dbReference type="InterPro" id="IPR033729">
    <property type="entry name" value="SerRS_core"/>
</dbReference>
<feature type="binding site" evidence="12">
    <location>
        <position position="385"/>
    </location>
    <ligand>
        <name>L-serine</name>
        <dbReference type="ChEBI" id="CHEBI:33384"/>
    </ligand>
</feature>
<dbReference type="GO" id="GO:0004828">
    <property type="term" value="F:serine-tRNA ligase activity"/>
    <property type="evidence" value="ECO:0007669"/>
    <property type="project" value="UniProtKB-UniRule"/>
</dbReference>
<evidence type="ECO:0000259" key="16">
    <source>
        <dbReference type="PROSITE" id="PS50862"/>
    </source>
</evidence>
<dbReference type="InterPro" id="IPR010978">
    <property type="entry name" value="tRNA-bd_arm"/>
</dbReference>
<protein>
    <recommendedName>
        <fullName evidence="12">Serine--tRNA ligase</fullName>
        <ecNumber evidence="12">6.1.1.11</ecNumber>
    </recommendedName>
    <alternativeName>
        <fullName evidence="12">Seryl-tRNA synthetase</fullName>
        <shortName evidence="12">SerRS</shortName>
    </alternativeName>
    <alternativeName>
        <fullName evidence="12">Seryl-tRNA(Ser/Sec) synthetase</fullName>
    </alternativeName>
</protein>
<dbReference type="PIRSF" id="PIRSF001529">
    <property type="entry name" value="Ser-tRNA-synth_IIa"/>
    <property type="match status" value="1"/>
</dbReference>
<evidence type="ECO:0000256" key="14">
    <source>
        <dbReference type="PIRSR" id="PIRSR001529-2"/>
    </source>
</evidence>
<dbReference type="HAMAP" id="MF_00176">
    <property type="entry name" value="Ser_tRNA_synth_type1"/>
    <property type="match status" value="1"/>
</dbReference>
<feature type="binding site" evidence="13">
    <location>
        <position position="383"/>
    </location>
    <ligand>
        <name>L-serine</name>
        <dbReference type="ChEBI" id="CHEBI:33384"/>
    </ligand>
</feature>
<comment type="subunit">
    <text evidence="12">Homodimer. The tRNA molecule binds across the dimer.</text>
</comment>
<dbReference type="Pfam" id="PF00587">
    <property type="entry name" value="tRNA-synt_2b"/>
    <property type="match status" value="1"/>
</dbReference>
<accession>A0A5R8QHH3</accession>
<dbReference type="GO" id="GO:0016740">
    <property type="term" value="F:transferase activity"/>
    <property type="evidence" value="ECO:0007669"/>
    <property type="project" value="UniProtKB-ARBA"/>
</dbReference>
<dbReference type="GO" id="GO:0016260">
    <property type="term" value="P:selenocysteine biosynthetic process"/>
    <property type="evidence" value="ECO:0007669"/>
    <property type="project" value="UniProtKB-UniRule"/>
</dbReference>
<dbReference type="Gene3D" id="3.30.930.10">
    <property type="entry name" value="Bira Bifunctional Protein, Domain 2"/>
    <property type="match status" value="1"/>
</dbReference>
<feature type="binding site" evidence="12 14">
    <location>
        <begin position="349"/>
        <end position="352"/>
    </location>
    <ligand>
        <name>ATP</name>
        <dbReference type="ChEBI" id="CHEBI:30616"/>
    </ligand>
</feature>
<dbReference type="SUPFAM" id="SSF55681">
    <property type="entry name" value="Class II aaRS and biotin synthetases"/>
    <property type="match status" value="1"/>
</dbReference>
<feature type="coiled-coil region" evidence="15">
    <location>
        <begin position="38"/>
        <end position="103"/>
    </location>
</feature>
<evidence type="ECO:0000256" key="10">
    <source>
        <dbReference type="ARBA" id="ARBA00047929"/>
    </source>
</evidence>
<evidence type="ECO:0000256" key="1">
    <source>
        <dbReference type="ARBA" id="ARBA00004496"/>
    </source>
</evidence>
<dbReference type="InterPro" id="IPR015866">
    <property type="entry name" value="Ser-tRNA-synth_1_N"/>
</dbReference>
<dbReference type="EC" id="6.1.1.11" evidence="12"/>
<comment type="subcellular location">
    <subcellularLocation>
        <location evidence="1 12">Cytoplasm</location>
    </subcellularLocation>
</comment>
<keyword evidence="4 12" id="KW-0963">Cytoplasm</keyword>
<dbReference type="RefSeq" id="WP_138189795.1">
    <property type="nucleotide sequence ID" value="NZ_VBWP01000001.1"/>
</dbReference>
<comment type="catalytic activity">
    <reaction evidence="11 12">
        <text>tRNA(Ser) + L-serine + ATP = L-seryl-tRNA(Ser) + AMP + diphosphate + H(+)</text>
        <dbReference type="Rhea" id="RHEA:12292"/>
        <dbReference type="Rhea" id="RHEA-COMP:9669"/>
        <dbReference type="Rhea" id="RHEA-COMP:9703"/>
        <dbReference type="ChEBI" id="CHEBI:15378"/>
        <dbReference type="ChEBI" id="CHEBI:30616"/>
        <dbReference type="ChEBI" id="CHEBI:33019"/>
        <dbReference type="ChEBI" id="CHEBI:33384"/>
        <dbReference type="ChEBI" id="CHEBI:78442"/>
        <dbReference type="ChEBI" id="CHEBI:78533"/>
        <dbReference type="ChEBI" id="CHEBI:456215"/>
        <dbReference type="EC" id="6.1.1.11"/>
    </reaction>
</comment>
<evidence type="ECO:0000256" key="2">
    <source>
        <dbReference type="ARBA" id="ARBA00005045"/>
    </source>
</evidence>
<comment type="caution">
    <text evidence="12">Lacks conserved residue(s) required for the propagation of feature annotation.</text>
</comment>
<dbReference type="InterPro" id="IPR002314">
    <property type="entry name" value="aa-tRNA-synt_IIb"/>
</dbReference>
<evidence type="ECO:0000256" key="9">
    <source>
        <dbReference type="ARBA" id="ARBA00023146"/>
    </source>
</evidence>
<dbReference type="EMBL" id="VBWP01000001">
    <property type="protein sequence ID" value="TLG77186.1"/>
    <property type="molecule type" value="Genomic_DNA"/>
</dbReference>
<keyword evidence="8 12" id="KW-0648">Protein biosynthesis</keyword>
<dbReference type="CDD" id="cd00770">
    <property type="entry name" value="SerRS_core"/>
    <property type="match status" value="1"/>
</dbReference>
<dbReference type="InterPro" id="IPR002317">
    <property type="entry name" value="Ser-tRNA-ligase_type_1"/>
</dbReference>
<dbReference type="InterPro" id="IPR045864">
    <property type="entry name" value="aa-tRNA-synth_II/BPL/LPL"/>
</dbReference>
<dbReference type="GO" id="GO:0005737">
    <property type="term" value="C:cytoplasm"/>
    <property type="evidence" value="ECO:0007669"/>
    <property type="project" value="UniProtKB-SubCell"/>
</dbReference>
<keyword evidence="7 12" id="KW-0067">ATP-binding</keyword>
<dbReference type="InParanoid" id="A0A5R8QHH3"/>
<dbReference type="GO" id="GO:0140096">
    <property type="term" value="F:catalytic activity, acting on a protein"/>
    <property type="evidence" value="ECO:0007669"/>
    <property type="project" value="UniProtKB-ARBA"/>
</dbReference>
<dbReference type="PROSITE" id="PS50862">
    <property type="entry name" value="AA_TRNA_LIGASE_II"/>
    <property type="match status" value="1"/>
</dbReference>
<comment type="similarity">
    <text evidence="3 12">Belongs to the class-II aminoacyl-tRNA synthetase family. Type-1 seryl-tRNA synthetase subfamily.</text>
</comment>
<keyword evidence="18" id="KW-1185">Reference proteome</keyword>
<evidence type="ECO:0000256" key="8">
    <source>
        <dbReference type="ARBA" id="ARBA00022917"/>
    </source>
</evidence>
<evidence type="ECO:0000256" key="7">
    <source>
        <dbReference type="ARBA" id="ARBA00022840"/>
    </source>
</evidence>
<comment type="catalytic activity">
    <reaction evidence="10 12">
        <text>tRNA(Sec) + L-serine + ATP = L-seryl-tRNA(Sec) + AMP + diphosphate + H(+)</text>
        <dbReference type="Rhea" id="RHEA:42580"/>
        <dbReference type="Rhea" id="RHEA-COMP:9742"/>
        <dbReference type="Rhea" id="RHEA-COMP:10128"/>
        <dbReference type="ChEBI" id="CHEBI:15378"/>
        <dbReference type="ChEBI" id="CHEBI:30616"/>
        <dbReference type="ChEBI" id="CHEBI:33019"/>
        <dbReference type="ChEBI" id="CHEBI:33384"/>
        <dbReference type="ChEBI" id="CHEBI:78442"/>
        <dbReference type="ChEBI" id="CHEBI:78533"/>
        <dbReference type="ChEBI" id="CHEBI:456215"/>
        <dbReference type="EC" id="6.1.1.11"/>
    </reaction>
</comment>
<dbReference type="PRINTS" id="PR00981">
    <property type="entry name" value="TRNASYNTHSER"/>
</dbReference>
<comment type="domain">
    <text evidence="12">Consists of two distinct domains, a catalytic core and a N-terminal extension that is involved in tRNA binding.</text>
</comment>
<evidence type="ECO:0000256" key="4">
    <source>
        <dbReference type="ARBA" id="ARBA00022490"/>
    </source>
</evidence>
<sequence>MIDMKIMRENLELVKENLVKRQMDSSIVNEFPELDSERKVLLQDNEALKNKRNEASKLIGTYKREGKDTTEIFAQVDGLGDTIKANDERLANIENKITAIMEQLPNILAPDVPVGKDEDENIEIRKHGVPTEFNYEPKAHWDIIKDLDIIDLETAAKLTGTRFAVYKDRGAKLARAIMNFMLDTNTKNGYTEMATPHIVNRESLYASGQLPKFAEDLFKLDYEKEYYLIPTAEVPLVNTQRDNIINQEALPIKYTAYTQCYRSEAGAAGRDTRGLIRQHQFEKVELVAFTTPDVSAELLEILTGNAEQILQLLGLPYRVIELCSGDTGFGSAKTYDIEVWLPSYNAYKEISSCSNMGDFQARRANIKYRNQETGKLNYVHTLNGSSLAIGRTIAAILENYQNEDGSVNIPEVLVPYFGETIIK</sequence>
<comment type="function">
    <text evidence="12">Catalyzes the attachment of serine to tRNA(Ser). Is also able to aminoacylate tRNA(Sec) with serine, to form the misacylated tRNA L-seryl-tRNA(Sec), which will be further converted into selenocysteinyl-tRNA(Sec).</text>
</comment>
<dbReference type="PANTHER" id="PTHR43697:SF1">
    <property type="entry name" value="SERINE--TRNA LIGASE"/>
    <property type="match status" value="1"/>
</dbReference>
<dbReference type="Gene3D" id="1.10.287.40">
    <property type="entry name" value="Serine-tRNA synthetase, tRNA binding domain"/>
    <property type="match status" value="1"/>
</dbReference>
<organism evidence="17 18">
    <name type="scientific">Culicoidibacter larvae</name>
    <dbReference type="NCBI Taxonomy" id="2579976"/>
    <lineage>
        <taxon>Bacteria</taxon>
        <taxon>Bacillati</taxon>
        <taxon>Bacillota</taxon>
        <taxon>Culicoidibacteria</taxon>
        <taxon>Culicoidibacterales</taxon>
        <taxon>Culicoidibacteraceae</taxon>
        <taxon>Culicoidibacter</taxon>
    </lineage>
</organism>
<keyword evidence="9 12" id="KW-0030">Aminoacyl-tRNA synthetase</keyword>
<evidence type="ECO:0000313" key="18">
    <source>
        <dbReference type="Proteomes" id="UP000306912"/>
    </source>
</evidence>
<dbReference type="InterPro" id="IPR042103">
    <property type="entry name" value="SerRS_1_N_sf"/>
</dbReference>
<evidence type="ECO:0000256" key="13">
    <source>
        <dbReference type="PIRSR" id="PIRSR001529-1"/>
    </source>
</evidence>
<comment type="caution">
    <text evidence="17">The sequence shown here is derived from an EMBL/GenBank/DDBJ whole genome shotgun (WGS) entry which is preliminary data.</text>
</comment>
<proteinExistence type="inferred from homology"/>
<evidence type="ECO:0000313" key="17">
    <source>
        <dbReference type="EMBL" id="TLG77186.1"/>
    </source>
</evidence>
<feature type="binding site" evidence="13">
    <location>
        <position position="262"/>
    </location>
    <ligand>
        <name>L-serine</name>
        <dbReference type="ChEBI" id="CHEBI:33384"/>
    </ligand>
</feature>
<reference evidence="17 18" key="1">
    <citation type="submission" date="2019-05" db="EMBL/GenBank/DDBJ databases">
        <title>Culicoidintestinum kansasii gen. nov., sp. nov. from the gastrointestinal tract of the biting midge, Culicoides sonorensis.</title>
        <authorList>
            <person name="Neupane S."/>
            <person name="Ghosh A."/>
            <person name="Gunther S."/>
            <person name="Martin K."/>
            <person name="Zurek L."/>
        </authorList>
    </citation>
    <scope>NUCLEOTIDE SEQUENCE [LARGE SCALE GENOMIC DNA]</scope>
    <source>
        <strain evidence="17 18">CS-1</strain>
    </source>
</reference>
<dbReference type="Proteomes" id="UP000306912">
    <property type="component" value="Unassembled WGS sequence"/>
</dbReference>
<dbReference type="Pfam" id="PF02403">
    <property type="entry name" value="Seryl_tRNA_N"/>
    <property type="match status" value="1"/>
</dbReference>
<dbReference type="GO" id="GO:0005524">
    <property type="term" value="F:ATP binding"/>
    <property type="evidence" value="ECO:0007669"/>
    <property type="project" value="UniProtKB-UniRule"/>
</dbReference>
<keyword evidence="15" id="KW-0175">Coiled coil</keyword>
<keyword evidence="6 12" id="KW-0547">Nucleotide-binding</keyword>
<dbReference type="AlphaFoldDB" id="A0A5R8QHH3"/>
<evidence type="ECO:0000256" key="12">
    <source>
        <dbReference type="HAMAP-Rule" id="MF_00176"/>
    </source>
</evidence>
<feature type="binding site" evidence="13">
    <location>
        <position position="231"/>
    </location>
    <ligand>
        <name>L-serine</name>
        <dbReference type="ChEBI" id="CHEBI:33384"/>
    </ligand>
</feature>
<evidence type="ECO:0000256" key="11">
    <source>
        <dbReference type="ARBA" id="ARBA00048823"/>
    </source>
</evidence>
<dbReference type="InterPro" id="IPR006195">
    <property type="entry name" value="aa-tRNA-synth_II"/>
</dbReference>
<evidence type="ECO:0000256" key="3">
    <source>
        <dbReference type="ARBA" id="ARBA00010728"/>
    </source>
</evidence>
<evidence type="ECO:0000256" key="5">
    <source>
        <dbReference type="ARBA" id="ARBA00022598"/>
    </source>
</evidence>
<dbReference type="PANTHER" id="PTHR43697">
    <property type="entry name" value="SERYL-TRNA SYNTHETASE"/>
    <property type="match status" value="1"/>
</dbReference>
<dbReference type="NCBIfam" id="TIGR00414">
    <property type="entry name" value="serS"/>
    <property type="match status" value="1"/>
</dbReference>
<feature type="domain" description="Aminoacyl-transfer RNA synthetases class-II family profile" evidence="16">
    <location>
        <begin position="172"/>
        <end position="410"/>
    </location>
</feature>
<evidence type="ECO:0000256" key="6">
    <source>
        <dbReference type="ARBA" id="ARBA00022741"/>
    </source>
</evidence>
<dbReference type="FunCoup" id="A0A5R8QHH3">
    <property type="interactions" value="374"/>
</dbReference>
<dbReference type="UniPathway" id="UPA00906">
    <property type="reaction ID" value="UER00895"/>
</dbReference>
<feature type="binding site" evidence="12 14">
    <location>
        <begin position="262"/>
        <end position="264"/>
    </location>
    <ligand>
        <name>ATP</name>
        <dbReference type="ChEBI" id="CHEBI:30616"/>
    </ligand>
</feature>
<keyword evidence="5 12" id="KW-0436">Ligase</keyword>
<name>A0A5R8QHH3_9FIRM</name>
<dbReference type="OrthoDB" id="9804647at2"/>
<dbReference type="SUPFAM" id="SSF46589">
    <property type="entry name" value="tRNA-binding arm"/>
    <property type="match status" value="1"/>
</dbReference>
<evidence type="ECO:0000256" key="15">
    <source>
        <dbReference type="SAM" id="Coils"/>
    </source>
</evidence>